<accession>A0A2G5EHZ6</accession>
<dbReference type="EMBL" id="KZ305025">
    <property type="protein sequence ID" value="PIA55386.1"/>
    <property type="molecule type" value="Genomic_DNA"/>
</dbReference>
<keyword evidence="2" id="KW-1185">Reference proteome</keyword>
<sequence length="69" mass="8278">MTKIKRQDNKQVQTTVGLGCIFHLPGCVRAIRYEAQICISHITCEYAVYERNLYRGFKKTNWLLRNWYH</sequence>
<reference evidence="1 2" key="1">
    <citation type="submission" date="2017-09" db="EMBL/GenBank/DDBJ databases">
        <title>WGS assembly of Aquilegia coerulea Goldsmith.</title>
        <authorList>
            <person name="Hodges S."/>
            <person name="Kramer E."/>
            <person name="Nordborg M."/>
            <person name="Tomkins J."/>
            <person name="Borevitz J."/>
            <person name="Derieg N."/>
            <person name="Yan J."/>
            <person name="Mihaltcheva S."/>
            <person name="Hayes R.D."/>
            <person name="Rokhsar D."/>
        </authorList>
    </citation>
    <scope>NUCLEOTIDE SEQUENCE [LARGE SCALE GENOMIC DNA]</scope>
    <source>
        <strain evidence="2">cv. Goldsmith</strain>
    </source>
</reference>
<proteinExistence type="predicted"/>
<dbReference type="AlphaFoldDB" id="A0A2G5EHZ6"/>
<evidence type="ECO:0000313" key="1">
    <source>
        <dbReference type="EMBL" id="PIA55386.1"/>
    </source>
</evidence>
<name>A0A2G5EHZ6_AQUCA</name>
<evidence type="ECO:0000313" key="2">
    <source>
        <dbReference type="Proteomes" id="UP000230069"/>
    </source>
</evidence>
<protein>
    <submittedName>
        <fullName evidence="1">Uncharacterized protein</fullName>
    </submittedName>
</protein>
<dbReference type="Proteomes" id="UP000230069">
    <property type="component" value="Unassembled WGS sequence"/>
</dbReference>
<dbReference type="InParanoid" id="A0A2G5EHZ6"/>
<organism evidence="1 2">
    <name type="scientific">Aquilegia coerulea</name>
    <name type="common">Rocky mountain columbine</name>
    <dbReference type="NCBI Taxonomy" id="218851"/>
    <lineage>
        <taxon>Eukaryota</taxon>
        <taxon>Viridiplantae</taxon>
        <taxon>Streptophyta</taxon>
        <taxon>Embryophyta</taxon>
        <taxon>Tracheophyta</taxon>
        <taxon>Spermatophyta</taxon>
        <taxon>Magnoliopsida</taxon>
        <taxon>Ranunculales</taxon>
        <taxon>Ranunculaceae</taxon>
        <taxon>Thalictroideae</taxon>
        <taxon>Aquilegia</taxon>
    </lineage>
</organism>
<gene>
    <name evidence="1" type="ORF">AQUCO_00800269v1</name>
</gene>